<evidence type="ECO:0000313" key="1">
    <source>
        <dbReference type="EMBL" id="EKE28031.1"/>
    </source>
</evidence>
<sequence length="489" mass="59652">MINQNLDDILWLLGKGFDTIAEELWHSPEEAREVVQAVLDNKDKTASILEDKDLWTIDTDVSDLDWEELKILIEKKYSVQIIDDALNAHEIFGIFWTVKLDNLKLVPLVWDALFMMLWMDEIVSIIELKLSDDKFIWKAKVKWNPLTIDFSISKINWIWEMHKEEFDSQSTTQSYKDWGDLKIQLQDKYKIVINLGDATIVTNNNWVLYGILDNFWNPWLKVPFVWTKILSSFAWNPVKDTRSLAFWQYWAYLKWEVQLSDWDWYRFEWENLIWKEDIAWVQIYSDWSILEHIIQNKYKINILDKKYELTNWHNGNFYWSVTTDEWYKIPFFWDHLYDRFWLKKVTDSKNISFSSISWDLYCNIRLDDWVWYEYNWWPTLWDRLKIYNDWNDISSTIEKSHNLSIDCCVENYIQADWSMAWKLKLTTGVILPFQWIRLFTNIWWREIKDCSGIHTVSSWFLAWDVQLEDNLWHDFEGDTIKWYSPLHRN</sequence>
<organism evidence="1">
    <name type="scientific">uncultured bacterium</name>
    <name type="common">gcode 4</name>
    <dbReference type="NCBI Taxonomy" id="1234023"/>
    <lineage>
        <taxon>Bacteria</taxon>
        <taxon>environmental samples</taxon>
    </lineage>
</organism>
<proteinExistence type="predicted"/>
<protein>
    <submittedName>
        <fullName evidence="1">Uncharacterized protein</fullName>
    </submittedName>
</protein>
<name>K2FA67_9BACT</name>
<comment type="caution">
    <text evidence="1">The sequence shown here is derived from an EMBL/GenBank/DDBJ whole genome shotgun (WGS) entry which is preliminary data.</text>
</comment>
<accession>K2FA67</accession>
<reference evidence="1" key="1">
    <citation type="journal article" date="2012" name="Science">
        <title>Fermentation, hydrogen, and sulfur metabolism in multiple uncultivated bacterial phyla.</title>
        <authorList>
            <person name="Wrighton K.C."/>
            <person name="Thomas B.C."/>
            <person name="Sharon I."/>
            <person name="Miller C.S."/>
            <person name="Castelle C.J."/>
            <person name="VerBerkmoes N.C."/>
            <person name="Wilkins M.J."/>
            <person name="Hettich R.L."/>
            <person name="Lipton M.S."/>
            <person name="Williams K.H."/>
            <person name="Long P.E."/>
            <person name="Banfield J.F."/>
        </authorList>
    </citation>
    <scope>NUCLEOTIDE SEQUENCE [LARGE SCALE GENOMIC DNA]</scope>
</reference>
<gene>
    <name evidence="1" type="ORF">ACD_3C00109G0010</name>
</gene>
<dbReference type="AlphaFoldDB" id="K2FA67"/>
<dbReference type="EMBL" id="AMFJ01000383">
    <property type="protein sequence ID" value="EKE28031.1"/>
    <property type="molecule type" value="Genomic_DNA"/>
</dbReference>